<evidence type="ECO:0000313" key="12">
    <source>
        <dbReference type="EMBL" id="TNY20776.1"/>
    </source>
</evidence>
<evidence type="ECO:0000313" key="13">
    <source>
        <dbReference type="Proteomes" id="UP000311382"/>
    </source>
</evidence>
<evidence type="ECO:0000256" key="5">
    <source>
        <dbReference type="SAM" id="Coils"/>
    </source>
</evidence>
<evidence type="ECO:0000256" key="7">
    <source>
        <dbReference type="SAM" id="Phobius"/>
    </source>
</evidence>
<feature type="signal peptide" evidence="8">
    <location>
        <begin position="1"/>
        <end position="21"/>
    </location>
</feature>
<evidence type="ECO:0000256" key="4">
    <source>
        <dbReference type="ARBA" id="ARBA00023136"/>
    </source>
</evidence>
<comment type="subcellular location">
    <subcellularLocation>
        <location evidence="1">Membrane</location>
        <topology evidence="1">Multi-pass membrane protein</topology>
    </subcellularLocation>
</comment>
<dbReference type="InterPro" id="IPR018823">
    <property type="entry name" value="ArAE_2_N"/>
</dbReference>
<feature type="transmembrane region" description="Helical" evidence="7">
    <location>
        <begin position="741"/>
        <end position="759"/>
    </location>
</feature>
<accession>A0A5C5FWY3</accession>
<dbReference type="STRING" id="5288.A0A5C5FWY3"/>
<feature type="transmembrane region" description="Helical" evidence="7">
    <location>
        <begin position="31"/>
        <end position="50"/>
    </location>
</feature>
<feature type="domain" description="Integral membrane bound transporter" evidence="11">
    <location>
        <begin position="658"/>
        <end position="794"/>
    </location>
</feature>
<feature type="transmembrane region" description="Helical" evidence="7">
    <location>
        <begin position="127"/>
        <end position="148"/>
    </location>
</feature>
<feature type="transmembrane region" description="Helical" evidence="7">
    <location>
        <begin position="154"/>
        <end position="178"/>
    </location>
</feature>
<keyword evidence="5" id="KW-0175">Coiled coil</keyword>
<feature type="transmembrane region" description="Helical" evidence="7">
    <location>
        <begin position="779"/>
        <end position="797"/>
    </location>
</feature>
<gene>
    <name evidence="12" type="ORF">DMC30DRAFT_351756</name>
</gene>
<feature type="chain" id="PRO_5022916493" description="ER transporter 6TM N-terminal domain-containing protein" evidence="8">
    <location>
        <begin position="22"/>
        <end position="1027"/>
    </location>
</feature>
<comment type="caution">
    <text evidence="12">The sequence shown here is derived from an EMBL/GenBank/DDBJ whole genome shotgun (WGS) entry which is preliminary data.</text>
</comment>
<reference evidence="12 13" key="1">
    <citation type="submission" date="2019-03" db="EMBL/GenBank/DDBJ databases">
        <title>Rhodosporidium diobovatum UCD-FST 08-225 genome sequencing, assembly, and annotation.</title>
        <authorList>
            <person name="Fakankun I.U."/>
            <person name="Fristensky B."/>
            <person name="Levin D.B."/>
        </authorList>
    </citation>
    <scope>NUCLEOTIDE SEQUENCE [LARGE SCALE GENOMIC DNA]</scope>
    <source>
        <strain evidence="12 13">UCD-FST 08-225</strain>
    </source>
</reference>
<feature type="compositionally biased region" description="Basic and acidic residues" evidence="6">
    <location>
        <begin position="347"/>
        <end position="357"/>
    </location>
</feature>
<keyword evidence="13" id="KW-1185">Reference proteome</keyword>
<dbReference type="InterPro" id="IPR049453">
    <property type="entry name" value="Memb_transporter_dom"/>
</dbReference>
<evidence type="ECO:0000256" key="6">
    <source>
        <dbReference type="SAM" id="MobiDB-lite"/>
    </source>
</evidence>
<feature type="transmembrane region" description="Helical" evidence="7">
    <location>
        <begin position="666"/>
        <end position="681"/>
    </location>
</feature>
<dbReference type="OrthoDB" id="2274698at2759"/>
<organism evidence="12 13">
    <name type="scientific">Rhodotorula diobovata</name>
    <dbReference type="NCBI Taxonomy" id="5288"/>
    <lineage>
        <taxon>Eukaryota</taxon>
        <taxon>Fungi</taxon>
        <taxon>Dikarya</taxon>
        <taxon>Basidiomycota</taxon>
        <taxon>Pucciniomycotina</taxon>
        <taxon>Microbotryomycetes</taxon>
        <taxon>Sporidiobolales</taxon>
        <taxon>Sporidiobolaceae</taxon>
        <taxon>Rhodotorula</taxon>
    </lineage>
</organism>
<keyword evidence="8" id="KW-0732">Signal</keyword>
<feature type="domain" description="DUF2421" evidence="9">
    <location>
        <begin position="803"/>
        <end position="1014"/>
    </location>
</feature>
<sequence length="1027" mass="113286">MLGRAAFLVLVVSVISPAAQPIATQLETTFFQFLLVAVSWAWACIAIAIAHASRTTWSFSQAEFQTYAAQRYGQAGMTAAQLQTAIQEGVYHGDFIEPGASATCAIFLGAGCGFFLWLRGYVGPGPVIFGTIFAMILLIVCLTVAVLFPYPYYSIGLVFFLPFTCQQAIGLAATFLVFPETLAHQFADRLLAVLGPMHTVVKDQSRMLAANPRSPEWLKFKSIQANANAANGIVALMTASEANLSREISFARVSGRDLSAMLQNLRILVARTSGFAFFHAVVEKHLHREESDAKGGPAADDLVLHLGRSRANSPAHTPASTRPSSPTRERQASSSTPDPAALGEALSRVRHESEHGTARGNGADDSSTSLADLAEHPSATSSRDRDEHASAVALYIPHSAASGAYLTERTCSRDEEHLEDLMRLLSKASGELLDTLDHSVAHLVSVIHRFKSLDDTWRALVRYNADEVEKLVKVSRSQLDELKAALARYRDDKRLEVVRPFARLFDPYGVDARGEPSEDEMQSQPSHRGLFWAFQYEHALLGWGEALVELFETVLKVETKRRRPRIWWPNWRTARFTRAAGTDEYDEDDPQELRDLNTSAFSAPRNPDNAPPKNLAQWVGVKLTGFFDLLTRRDVLFGIKSAVLLGLCSLPAMFPSTSYFFQHNRGVWVLVMITLTSNQFLGDVTFGYLVRVFGTIAGAAVGLLLWSIAAQTGKGHPVAVGAVCAVAWPFIFFWRVHMQPVMTAILPAVTTMLVIGYSWQDAHNPSLSTVGYGWEVAWKRFVCVLIGISAAFVWALLPPTTRQKVTIRTAYAKVIGRMGDVLCQILSYANCKDGPTKTPKNIVKNLAALRARVNRTVQARAMARYELSVQGDWPSELCTLRLCFCSPTEMLDQLGQFCAVLAKLDAKWTKALLHRTQFANPRFLQDVLTTLYLISGALDHGTPLPWIYNPLLERFLKSPEVLASGHAYGYGYEVQLGDEDVAEGLPKHVNLETICSLDYLRFSAGVSQAYAVVNVRHDLLCPAASRR</sequence>
<dbReference type="EMBL" id="SOZI01000058">
    <property type="protein sequence ID" value="TNY20776.1"/>
    <property type="molecule type" value="Genomic_DNA"/>
</dbReference>
<evidence type="ECO:0000259" key="11">
    <source>
        <dbReference type="Pfam" id="PF13515"/>
    </source>
</evidence>
<evidence type="ECO:0000256" key="8">
    <source>
        <dbReference type="SAM" id="SignalP"/>
    </source>
</evidence>
<feature type="transmembrane region" description="Helical" evidence="7">
    <location>
        <begin position="688"/>
        <end position="709"/>
    </location>
</feature>
<evidence type="ECO:0000256" key="3">
    <source>
        <dbReference type="ARBA" id="ARBA00022989"/>
    </source>
</evidence>
<dbReference type="Pfam" id="PF10334">
    <property type="entry name" value="BRE4"/>
    <property type="match status" value="1"/>
</dbReference>
<dbReference type="Pfam" id="PF13515">
    <property type="entry name" value="FUSC_2"/>
    <property type="match status" value="1"/>
</dbReference>
<feature type="coiled-coil region" evidence="5">
    <location>
        <begin position="465"/>
        <end position="492"/>
    </location>
</feature>
<name>A0A5C5FWY3_9BASI</name>
<feature type="compositionally biased region" description="Polar residues" evidence="6">
    <location>
        <begin position="310"/>
        <end position="337"/>
    </location>
</feature>
<dbReference type="AlphaFoldDB" id="A0A5C5FWY3"/>
<dbReference type="PANTHER" id="PTHR37994:SF1">
    <property type="entry name" value="ER TRANSPORTER 6TM N-TERMINAL DOMAIN-CONTAINING PROTEIN"/>
    <property type="match status" value="1"/>
</dbReference>
<dbReference type="InterPro" id="IPR018820">
    <property type="entry name" value="BRE4-related_DUF2421"/>
</dbReference>
<feature type="transmembrane region" description="Helical" evidence="7">
    <location>
        <begin position="715"/>
        <end position="734"/>
    </location>
</feature>
<evidence type="ECO:0000256" key="1">
    <source>
        <dbReference type="ARBA" id="ARBA00004141"/>
    </source>
</evidence>
<proteinExistence type="predicted"/>
<dbReference type="GO" id="GO:0016020">
    <property type="term" value="C:membrane"/>
    <property type="evidence" value="ECO:0007669"/>
    <property type="project" value="UniProtKB-SubCell"/>
</dbReference>
<evidence type="ECO:0000256" key="2">
    <source>
        <dbReference type="ARBA" id="ARBA00022692"/>
    </source>
</evidence>
<keyword evidence="4 7" id="KW-0472">Membrane</keyword>
<dbReference type="PANTHER" id="PTHR37994">
    <property type="entry name" value="ARAE_2_N DOMAIN-CONTAINING PROTEIN-RELATED"/>
    <property type="match status" value="1"/>
</dbReference>
<protein>
    <recommendedName>
        <fullName evidence="14">ER transporter 6TM N-terminal domain-containing protein</fullName>
    </recommendedName>
</protein>
<evidence type="ECO:0000259" key="10">
    <source>
        <dbReference type="Pfam" id="PF10337"/>
    </source>
</evidence>
<keyword evidence="3 7" id="KW-1133">Transmembrane helix</keyword>
<keyword evidence="2 7" id="KW-0812">Transmembrane</keyword>
<dbReference type="Proteomes" id="UP000311382">
    <property type="component" value="Unassembled WGS sequence"/>
</dbReference>
<feature type="domain" description="Putative ER transporter 6TM N-terminal" evidence="10">
    <location>
        <begin position="2"/>
        <end position="497"/>
    </location>
</feature>
<dbReference type="Pfam" id="PF10337">
    <property type="entry name" value="ArAE_2_N"/>
    <property type="match status" value="1"/>
</dbReference>
<evidence type="ECO:0000259" key="9">
    <source>
        <dbReference type="Pfam" id="PF10334"/>
    </source>
</evidence>
<feature type="region of interest" description="Disordered" evidence="6">
    <location>
        <begin position="309"/>
        <end position="386"/>
    </location>
</feature>
<evidence type="ECO:0008006" key="14">
    <source>
        <dbReference type="Google" id="ProtNLM"/>
    </source>
</evidence>